<feature type="compositionally biased region" description="Polar residues" evidence="3">
    <location>
        <begin position="117"/>
        <end position="126"/>
    </location>
</feature>
<dbReference type="SMART" id="SM00220">
    <property type="entry name" value="S_TKc"/>
    <property type="match status" value="1"/>
</dbReference>
<feature type="region of interest" description="Disordered" evidence="3">
    <location>
        <begin position="105"/>
        <end position="126"/>
    </location>
</feature>
<protein>
    <submittedName>
        <fullName evidence="5">CAMK/CAMK-Unique protein kinase</fullName>
    </submittedName>
</protein>
<evidence type="ECO:0000256" key="3">
    <source>
        <dbReference type="SAM" id="MobiDB-lite"/>
    </source>
</evidence>
<feature type="domain" description="Protein kinase" evidence="4">
    <location>
        <begin position="276"/>
        <end position="769"/>
    </location>
</feature>
<name>A8P9P2_COPC7</name>
<sequence>MSTSSASTRSTSSSFSSTFSDVDDPMFSPPSSPPASSKTHAFFASSFAASPPPPRPPLSLKKSDNKPTAVKNRDDNGTNPPPAASPGLFSSAKTSRFNVSRIFPSRYARSRRDSAEQQDVQNAFSSNALRRKPDFLFIDVDGDADPNEIHHIDHRETPFKDVFLSLPTAPSYHDRAGSDSSLSPPSSISSSSSHAEIRLPTPPPPPPLLTASSNASDNEFTPRPADLEPSIAAVQPQELSPLSPLSEDNSIPADTELHPGDVIADSSFASATSPSLRLLRPLGQGAFSAVWLAEDLSSIPLVLSSKRSVRDLKRQASLQSKGSVSRKSSLKSPTSSRGVSRNSSMKRFMARVTGTQPSVDSLLLDGHVHHEGRETTWTSPDGHLHPMPPSSMHPSPSPSSSISSLPSPEVGLGASLSRQSSTSTRRSATSRAEARVVAVKLTPRRPEPNSPLTEERTRVGFIREVEVLRHISHPNITPLLAHFSTPTYHVLVLPYLKGGDLLSLVNNDAVWGRLSESVLRRIWCEICRAVGWMHSVGIVHRDIKLENVLLTWDGLQSYSNLISTELSSTPTESSILSIPRPTVADLPTPIVKLTDFGLSRFIDIGNGERGQGEMLNTRCGSEAYAAPELVMGGGPRGVYDGRETDAWACGVVLYALVGRKLPFGEGVGIGMDGGHGTQSHINGERVHPPGYSSRKHAVERRAWLMRIAKGEYEWPEVPSDAAAVEDGDGELVGPRLALSEGAKRVVGRLLVRDPKKRARIVDLWEDDWMRGDEIGLGMWEAIQLDRNASDRVSDGSGEVKPATNENPITVLKEDGLDDGEWEPLDEDEYLEEEDEHEGWLLDEQSISSIVRQEVV</sequence>
<dbReference type="GO" id="GO:0005737">
    <property type="term" value="C:cytoplasm"/>
    <property type="evidence" value="ECO:0007669"/>
    <property type="project" value="TreeGrafter"/>
</dbReference>
<reference evidence="5 6" key="1">
    <citation type="journal article" date="2010" name="Proc. Natl. Acad. Sci. U.S.A.">
        <title>Insights into evolution of multicellular fungi from the assembled chromosomes of the mushroom Coprinopsis cinerea (Coprinus cinereus).</title>
        <authorList>
            <person name="Stajich J.E."/>
            <person name="Wilke S.K."/>
            <person name="Ahren D."/>
            <person name="Au C.H."/>
            <person name="Birren B.W."/>
            <person name="Borodovsky M."/>
            <person name="Burns C."/>
            <person name="Canback B."/>
            <person name="Casselton L.A."/>
            <person name="Cheng C.K."/>
            <person name="Deng J."/>
            <person name="Dietrich F.S."/>
            <person name="Fargo D.C."/>
            <person name="Farman M.L."/>
            <person name="Gathman A.C."/>
            <person name="Goldberg J."/>
            <person name="Guigo R."/>
            <person name="Hoegger P.J."/>
            <person name="Hooker J.B."/>
            <person name="Huggins A."/>
            <person name="James T.Y."/>
            <person name="Kamada T."/>
            <person name="Kilaru S."/>
            <person name="Kodira C."/>
            <person name="Kues U."/>
            <person name="Kupfer D."/>
            <person name="Kwan H.S."/>
            <person name="Lomsadze A."/>
            <person name="Li W."/>
            <person name="Lilly W.W."/>
            <person name="Ma L.J."/>
            <person name="Mackey A.J."/>
            <person name="Manning G."/>
            <person name="Martin F."/>
            <person name="Muraguchi H."/>
            <person name="Natvig D.O."/>
            <person name="Palmerini H."/>
            <person name="Ramesh M.A."/>
            <person name="Rehmeyer C.J."/>
            <person name="Roe B.A."/>
            <person name="Shenoy N."/>
            <person name="Stanke M."/>
            <person name="Ter-Hovhannisyan V."/>
            <person name="Tunlid A."/>
            <person name="Velagapudi R."/>
            <person name="Vision T.J."/>
            <person name="Zeng Q."/>
            <person name="Zolan M.E."/>
            <person name="Pukkila P.J."/>
        </authorList>
    </citation>
    <scope>NUCLEOTIDE SEQUENCE [LARGE SCALE GENOMIC DNA]</scope>
    <source>
        <strain evidence="6">Okayama-7 / 130 / ATCC MYA-4618 / FGSC 9003</strain>
    </source>
</reference>
<dbReference type="PROSITE" id="PS00108">
    <property type="entry name" value="PROTEIN_KINASE_ST"/>
    <property type="match status" value="1"/>
</dbReference>
<keyword evidence="1" id="KW-0547">Nucleotide-binding</keyword>
<keyword evidence="6" id="KW-1185">Reference proteome</keyword>
<feature type="region of interest" description="Disordered" evidence="3">
    <location>
        <begin position="170"/>
        <end position="225"/>
    </location>
</feature>
<dbReference type="Pfam" id="PF00069">
    <property type="entry name" value="Pkinase"/>
    <property type="match status" value="1"/>
</dbReference>
<dbReference type="AlphaFoldDB" id="A8P9P2"/>
<organism evidence="5 6">
    <name type="scientific">Coprinopsis cinerea (strain Okayama-7 / 130 / ATCC MYA-4618 / FGSC 9003)</name>
    <name type="common">Inky cap fungus</name>
    <name type="synonym">Hormographiella aspergillata</name>
    <dbReference type="NCBI Taxonomy" id="240176"/>
    <lineage>
        <taxon>Eukaryota</taxon>
        <taxon>Fungi</taxon>
        <taxon>Dikarya</taxon>
        <taxon>Basidiomycota</taxon>
        <taxon>Agaricomycotina</taxon>
        <taxon>Agaricomycetes</taxon>
        <taxon>Agaricomycetidae</taxon>
        <taxon>Agaricales</taxon>
        <taxon>Agaricineae</taxon>
        <taxon>Psathyrellaceae</taxon>
        <taxon>Coprinopsis</taxon>
    </lineage>
</organism>
<dbReference type="eggNOG" id="KOG0583">
    <property type="taxonomic scope" value="Eukaryota"/>
</dbReference>
<dbReference type="OMA" id="RQWLMRI"/>
<dbReference type="PROSITE" id="PS50011">
    <property type="entry name" value="PROTEIN_KINASE_DOM"/>
    <property type="match status" value="1"/>
</dbReference>
<gene>
    <name evidence="5" type="ORF">CC1G_09141</name>
</gene>
<dbReference type="VEuPathDB" id="FungiDB:CC1G_09141"/>
<dbReference type="Gene3D" id="1.10.510.10">
    <property type="entry name" value="Transferase(Phosphotransferase) domain 1"/>
    <property type="match status" value="1"/>
</dbReference>
<feature type="region of interest" description="Disordered" evidence="3">
    <location>
        <begin position="1"/>
        <end position="92"/>
    </location>
</feature>
<dbReference type="PANTHER" id="PTHR24346:SF110">
    <property type="entry name" value="NON-SPECIFIC SERINE_THREONINE PROTEIN KINASE"/>
    <property type="match status" value="1"/>
</dbReference>
<dbReference type="RefSeq" id="XP_001839807.1">
    <property type="nucleotide sequence ID" value="XM_001839755.1"/>
</dbReference>
<accession>A8P9P2</accession>
<dbReference type="GO" id="GO:0005524">
    <property type="term" value="F:ATP binding"/>
    <property type="evidence" value="ECO:0007669"/>
    <property type="project" value="UniProtKB-KW"/>
</dbReference>
<proteinExistence type="predicted"/>
<feature type="compositionally biased region" description="Low complexity" evidence="3">
    <location>
        <begin position="317"/>
        <end position="336"/>
    </location>
</feature>
<dbReference type="GeneID" id="6016425"/>
<dbReference type="STRING" id="240176.A8P9P2"/>
<feature type="compositionally biased region" description="Low complexity" evidence="3">
    <location>
        <begin position="398"/>
        <end position="436"/>
    </location>
</feature>
<dbReference type="GO" id="GO:0004674">
    <property type="term" value="F:protein serine/threonine kinase activity"/>
    <property type="evidence" value="ECO:0007669"/>
    <property type="project" value="TreeGrafter"/>
</dbReference>
<dbReference type="InterPro" id="IPR000719">
    <property type="entry name" value="Prot_kinase_dom"/>
</dbReference>
<dbReference type="InterPro" id="IPR008271">
    <property type="entry name" value="Ser/Thr_kinase_AS"/>
</dbReference>
<feature type="compositionally biased region" description="Low complexity" evidence="3">
    <location>
        <begin position="178"/>
        <end position="193"/>
    </location>
</feature>
<keyword evidence="2" id="KW-0067">ATP-binding</keyword>
<evidence type="ECO:0000259" key="4">
    <source>
        <dbReference type="PROSITE" id="PS50011"/>
    </source>
</evidence>
<dbReference type="PANTHER" id="PTHR24346">
    <property type="entry name" value="MAP/MICROTUBULE AFFINITY-REGULATING KINASE"/>
    <property type="match status" value="1"/>
</dbReference>
<evidence type="ECO:0000313" key="5">
    <source>
        <dbReference type="EMBL" id="EAU81955.1"/>
    </source>
</evidence>
<evidence type="ECO:0000256" key="1">
    <source>
        <dbReference type="ARBA" id="ARBA00022741"/>
    </source>
</evidence>
<dbReference type="OrthoDB" id="289250at2759"/>
<evidence type="ECO:0000313" key="6">
    <source>
        <dbReference type="Proteomes" id="UP000001861"/>
    </source>
</evidence>
<feature type="region of interest" description="Disordered" evidence="3">
    <location>
        <begin position="372"/>
        <end position="436"/>
    </location>
</feature>
<comment type="caution">
    <text evidence="5">The sequence shown here is derived from an EMBL/GenBank/DDBJ whole genome shotgun (WGS) entry which is preliminary data.</text>
</comment>
<feature type="region of interest" description="Disordered" evidence="3">
    <location>
        <begin position="313"/>
        <end position="345"/>
    </location>
</feature>
<keyword evidence="5" id="KW-0418">Kinase</keyword>
<feature type="compositionally biased region" description="Pro residues" evidence="3">
    <location>
        <begin position="386"/>
        <end position="397"/>
    </location>
</feature>
<feature type="compositionally biased region" description="Low complexity" evidence="3">
    <location>
        <begin position="1"/>
        <end position="20"/>
    </location>
</feature>
<keyword evidence="5" id="KW-0808">Transferase</keyword>
<dbReference type="Proteomes" id="UP000001861">
    <property type="component" value="Unassembled WGS sequence"/>
</dbReference>
<dbReference type="GO" id="GO:0035556">
    <property type="term" value="P:intracellular signal transduction"/>
    <property type="evidence" value="ECO:0007669"/>
    <property type="project" value="TreeGrafter"/>
</dbReference>
<evidence type="ECO:0000256" key="2">
    <source>
        <dbReference type="ARBA" id="ARBA00022840"/>
    </source>
</evidence>
<feature type="compositionally biased region" description="Low complexity" evidence="3">
    <location>
        <begin position="34"/>
        <end position="49"/>
    </location>
</feature>
<dbReference type="SUPFAM" id="SSF56112">
    <property type="entry name" value="Protein kinase-like (PK-like)"/>
    <property type="match status" value="1"/>
</dbReference>
<dbReference type="InParanoid" id="A8P9P2"/>
<dbReference type="InterPro" id="IPR011009">
    <property type="entry name" value="Kinase-like_dom_sf"/>
</dbReference>
<dbReference type="EMBL" id="AACS02000002">
    <property type="protein sequence ID" value="EAU81955.1"/>
    <property type="molecule type" value="Genomic_DNA"/>
</dbReference>
<feature type="compositionally biased region" description="Basic and acidic residues" evidence="3">
    <location>
        <begin position="61"/>
        <end position="76"/>
    </location>
</feature>
<dbReference type="KEGG" id="cci:CC1G_09141"/>